<dbReference type="Proteomes" id="UP001175226">
    <property type="component" value="Unassembled WGS sequence"/>
</dbReference>
<protein>
    <submittedName>
        <fullName evidence="1">Uncharacterized protein</fullName>
    </submittedName>
</protein>
<keyword evidence="2" id="KW-1185">Reference proteome</keyword>
<dbReference type="AlphaFoldDB" id="A0AA39MIM4"/>
<reference evidence="1" key="1">
    <citation type="submission" date="2023-06" db="EMBL/GenBank/DDBJ databases">
        <authorList>
            <consortium name="Lawrence Berkeley National Laboratory"/>
            <person name="Ahrendt S."/>
            <person name="Sahu N."/>
            <person name="Indic B."/>
            <person name="Wong-Bajracharya J."/>
            <person name="Merenyi Z."/>
            <person name="Ke H.-M."/>
            <person name="Monk M."/>
            <person name="Kocsube S."/>
            <person name="Drula E."/>
            <person name="Lipzen A."/>
            <person name="Balint B."/>
            <person name="Henrissat B."/>
            <person name="Andreopoulos B."/>
            <person name="Martin F.M."/>
            <person name="Harder C.B."/>
            <person name="Rigling D."/>
            <person name="Ford K.L."/>
            <person name="Foster G.D."/>
            <person name="Pangilinan J."/>
            <person name="Papanicolaou A."/>
            <person name="Barry K."/>
            <person name="LaButti K."/>
            <person name="Viragh M."/>
            <person name="Koriabine M."/>
            <person name="Yan M."/>
            <person name="Riley R."/>
            <person name="Champramary S."/>
            <person name="Plett K.L."/>
            <person name="Tsai I.J."/>
            <person name="Slot J."/>
            <person name="Sipos G."/>
            <person name="Plett J."/>
            <person name="Nagy L.G."/>
            <person name="Grigoriev I.V."/>
        </authorList>
    </citation>
    <scope>NUCLEOTIDE SEQUENCE</scope>
    <source>
        <strain evidence="1">FPL87.14</strain>
    </source>
</reference>
<dbReference type="EMBL" id="JAUEPT010000056">
    <property type="protein sequence ID" value="KAK0436261.1"/>
    <property type="molecule type" value="Genomic_DNA"/>
</dbReference>
<evidence type="ECO:0000313" key="2">
    <source>
        <dbReference type="Proteomes" id="UP001175226"/>
    </source>
</evidence>
<comment type="caution">
    <text evidence="1">The sequence shown here is derived from an EMBL/GenBank/DDBJ whole genome shotgun (WGS) entry which is preliminary data.</text>
</comment>
<proteinExistence type="predicted"/>
<name>A0AA39MIM4_9AGAR</name>
<accession>A0AA39MIM4</accession>
<sequence length="173" mass="18938">MTTASRKYKVIIGPDLTNGRSPFGHLQIPICLLRDIALAPFLDTTALRVCRWLLHNPLQHKSLLAPTTMPALNACLQVARLAEAGGDSVLHLVNVAKVTVLVFRLLDQKAKNKESAKELCESIANTSIPLPTVNPVALWTLAYRATLVLKLCPSASSIMHPPTSPRSESPRYR</sequence>
<gene>
    <name evidence="1" type="ORF">EV421DRAFT_1132448</name>
</gene>
<organism evidence="1 2">
    <name type="scientific">Armillaria borealis</name>
    <dbReference type="NCBI Taxonomy" id="47425"/>
    <lineage>
        <taxon>Eukaryota</taxon>
        <taxon>Fungi</taxon>
        <taxon>Dikarya</taxon>
        <taxon>Basidiomycota</taxon>
        <taxon>Agaricomycotina</taxon>
        <taxon>Agaricomycetes</taxon>
        <taxon>Agaricomycetidae</taxon>
        <taxon>Agaricales</taxon>
        <taxon>Marasmiineae</taxon>
        <taxon>Physalacriaceae</taxon>
        <taxon>Armillaria</taxon>
    </lineage>
</organism>
<evidence type="ECO:0000313" key="1">
    <source>
        <dbReference type="EMBL" id="KAK0436261.1"/>
    </source>
</evidence>